<dbReference type="Gene3D" id="3.30.40.10">
    <property type="entry name" value="Zinc/RING finger domain, C3HC4 (zinc finger)"/>
    <property type="match status" value="1"/>
</dbReference>
<name>A0A8C4QJD0_EPTBU</name>
<evidence type="ECO:0000256" key="9">
    <source>
        <dbReference type="PROSITE-ProRule" id="PRU10141"/>
    </source>
</evidence>
<dbReference type="Pfam" id="PF00069">
    <property type="entry name" value="Pkinase"/>
    <property type="match status" value="1"/>
</dbReference>
<dbReference type="GO" id="GO:0005524">
    <property type="term" value="F:ATP binding"/>
    <property type="evidence" value="ECO:0007669"/>
    <property type="project" value="UniProtKB-UniRule"/>
</dbReference>
<dbReference type="PROSITE" id="PS00107">
    <property type="entry name" value="PROTEIN_KINASE_ATP"/>
    <property type="match status" value="1"/>
</dbReference>
<keyword evidence="6" id="KW-0862">Zinc</keyword>
<feature type="region of interest" description="Disordered" evidence="10">
    <location>
        <begin position="693"/>
        <end position="876"/>
    </location>
</feature>
<feature type="compositionally biased region" description="Polar residues" evidence="10">
    <location>
        <begin position="740"/>
        <end position="772"/>
    </location>
</feature>
<feature type="compositionally biased region" description="Basic and acidic residues" evidence="10">
    <location>
        <begin position="823"/>
        <end position="840"/>
    </location>
</feature>
<feature type="domain" description="SWIM-type" evidence="13">
    <location>
        <begin position="151"/>
        <end position="179"/>
    </location>
</feature>
<feature type="compositionally biased region" description="Polar residues" evidence="10">
    <location>
        <begin position="34"/>
        <end position="50"/>
    </location>
</feature>
<dbReference type="Ensembl" id="ENSEBUT00000016900.1">
    <property type="protein sequence ID" value="ENSEBUP00000016324.1"/>
    <property type="gene ID" value="ENSEBUG00000010223.1"/>
</dbReference>
<feature type="compositionally biased region" description="Basic and acidic residues" evidence="10">
    <location>
        <begin position="859"/>
        <end position="876"/>
    </location>
</feature>
<protein>
    <submittedName>
        <fullName evidence="14">Mitogen-activated protein kinase kinase kinase 1, E3 ubiquitin protein ligase</fullName>
    </submittedName>
</protein>
<dbReference type="FunFam" id="1.10.510.10:FF:000286">
    <property type="entry name" value="Mitogen-activated protein kinase kinase kinase 1 (Predicted)"/>
    <property type="match status" value="1"/>
</dbReference>
<reference evidence="14" key="2">
    <citation type="submission" date="2025-09" db="UniProtKB">
        <authorList>
            <consortium name="Ensembl"/>
        </authorList>
    </citation>
    <scope>IDENTIFICATION</scope>
</reference>
<dbReference type="PROSITE" id="PS50966">
    <property type="entry name" value="ZF_SWIM"/>
    <property type="match status" value="1"/>
</dbReference>
<evidence type="ECO:0000259" key="11">
    <source>
        <dbReference type="PROSITE" id="PS50011"/>
    </source>
</evidence>
<dbReference type="InterPro" id="IPR011009">
    <property type="entry name" value="Kinase-like_dom_sf"/>
</dbReference>
<feature type="compositionally biased region" description="Low complexity" evidence="10">
    <location>
        <begin position="51"/>
        <end position="64"/>
    </location>
</feature>
<dbReference type="InterPro" id="IPR017441">
    <property type="entry name" value="Protein_kinase_ATP_BS"/>
</dbReference>
<evidence type="ECO:0000313" key="15">
    <source>
        <dbReference type="Proteomes" id="UP000694388"/>
    </source>
</evidence>
<dbReference type="InterPro" id="IPR013083">
    <property type="entry name" value="Znf_RING/FYVE/PHD"/>
</dbReference>
<evidence type="ECO:0000259" key="13">
    <source>
        <dbReference type="PROSITE" id="PS50966"/>
    </source>
</evidence>
<sequence length="1219" mass="131701">NAIPAWKQEWLDRKNKRGPLVSVLPPRSEVLTSHLNPSFQNSGSGTTPNLTVPGVSTTPSPSSTVSISTTFCSASGLRGAVERRRRVSPAPVISGRVTPPRRAPSPDAVTPFGIEEARRRVNKALHARLYLLQQIGPNSLLIGGDTPGSKFRVFVGPQTCSCARGAFCVHILFVMLRVFQLKASDPLLWRRTLKNFEVESLFQAYHKWRSSRIRAPGTGARAKMSGQPVAAQTSSTTSGLNNTEEQTCPICLLEMQEEEDLTICQDGCHNKLHKHCMSIWAEECRRNHEALICPLCRSKWRANEFPSTGSVGARRPENDSVLLSYGVQPVPAAYRGIAEPWSRVFGVELVSFLFSRHWHVREAAMRRLAHEVTGALLLANGELSSPAAAPQVAGATAAGVGVQLGNGDDGASGGSGERSADAVSECCCCILSMVCADPVYRVYVAALKTLRALLVYAFCQSLTQQARLQRLLRPVLEAILVKCADSYNCINKISLLCFCLVSLGLGGLDFVLSCILATQTYYANWQALLGRLCFVDRLLLEFPTEFYPHVLNESEETTEDEDPKRYNKLLSLLAFALKFLDSSHSLVGKVSGRLVLTAARMVAQVPSVYQHLVAMIPKNAASHLVSVPKILISKAENVALPDDSCVRGQSTDIRTSACHVGMLPATPKPSETGLRPIVGLPGKSRLQYVARAEGKTLPVVNPPDTPGPSSKPSGTITAVNSVSAKVGGKPLNLTPGPLSEASNSVQASASPTSANTGDVGNHVQSQSKTPSWTEPGARVATGVVKHRHSESNRKHAGGRIEGATSGGGGGGGGASRVATNRAVESRRDGRTVEERGREHSPTPSEPNGVTFLSEVAGEPGDKKGDSGATHKDDSYQEEVKQQWNCKEKMEQEEEEALAVVMAISASQDALPVIPQLKPQGGLDIILVQNEGMENIPGHTRATMPYREGVEWHRGQQIGLGAFSCCFQAQDIGTGTLMAVKQVTFVRSTSAEQEEVVASLREEIRLLSRLEHPNVVRMIGATCEQQLYNLFVEWMAGGSVANLLGRYGPLRETVILSYLEQLLRGLAFIHENLIIHRDIKGANLLVDSTGQRLRVADFGAAARLASKGTGAGEFQGQLLGTVAFMAPEVLRGQQYGRSCDIWSVGCVIIEMACAKAPWNAEKHSNHLALIFKIASASQPPSIPPHLSPGLRDVALRTLEIEPQERPSTRDLLKHPAFQPW</sequence>
<evidence type="ECO:0000313" key="14">
    <source>
        <dbReference type="Ensembl" id="ENSEBUP00000016324.1"/>
    </source>
</evidence>
<dbReference type="GO" id="GO:0004672">
    <property type="term" value="F:protein kinase activity"/>
    <property type="evidence" value="ECO:0007669"/>
    <property type="project" value="InterPro"/>
</dbReference>
<dbReference type="PROSITE" id="PS50011">
    <property type="entry name" value="PROTEIN_KINASE_DOM"/>
    <property type="match status" value="1"/>
</dbReference>
<evidence type="ECO:0000256" key="4">
    <source>
        <dbReference type="ARBA" id="ARBA00022771"/>
    </source>
</evidence>
<dbReference type="InterPro" id="IPR001841">
    <property type="entry name" value="Znf_RING"/>
</dbReference>
<dbReference type="InterPro" id="IPR000719">
    <property type="entry name" value="Prot_kinase_dom"/>
</dbReference>
<dbReference type="Pfam" id="PF21040">
    <property type="entry name" value="CEP104-like_TOG"/>
    <property type="match status" value="1"/>
</dbReference>
<keyword evidence="5" id="KW-0418">Kinase</keyword>
<feature type="region of interest" description="Disordered" evidence="10">
    <location>
        <begin position="34"/>
        <end position="64"/>
    </location>
</feature>
<dbReference type="SUPFAM" id="SSF57850">
    <property type="entry name" value="RING/U-box"/>
    <property type="match status" value="1"/>
</dbReference>
<feature type="compositionally biased region" description="Polar residues" evidence="10">
    <location>
        <begin position="707"/>
        <end position="723"/>
    </location>
</feature>
<feature type="domain" description="Protein kinase" evidence="11">
    <location>
        <begin position="951"/>
        <end position="1216"/>
    </location>
</feature>
<keyword evidence="7 9" id="KW-0067">ATP-binding</keyword>
<dbReference type="AlphaFoldDB" id="A0A8C4QJD0"/>
<evidence type="ECO:0000256" key="3">
    <source>
        <dbReference type="ARBA" id="ARBA00022741"/>
    </source>
</evidence>
<keyword evidence="1" id="KW-0808">Transferase</keyword>
<dbReference type="SUPFAM" id="SSF56112">
    <property type="entry name" value="Protein kinase-like (PK-like)"/>
    <property type="match status" value="1"/>
</dbReference>
<dbReference type="OMA" id="CHSQTIF"/>
<dbReference type="PANTHER" id="PTHR48016:SF56">
    <property type="entry name" value="MAPKK KINASE"/>
    <property type="match status" value="1"/>
</dbReference>
<organism evidence="14 15">
    <name type="scientific">Eptatretus burgeri</name>
    <name type="common">Inshore hagfish</name>
    <dbReference type="NCBI Taxonomy" id="7764"/>
    <lineage>
        <taxon>Eukaryota</taxon>
        <taxon>Metazoa</taxon>
        <taxon>Chordata</taxon>
        <taxon>Craniata</taxon>
        <taxon>Vertebrata</taxon>
        <taxon>Cyclostomata</taxon>
        <taxon>Myxini</taxon>
        <taxon>Myxiniformes</taxon>
        <taxon>Myxinidae</taxon>
        <taxon>Eptatretinae</taxon>
        <taxon>Eptatretus</taxon>
    </lineage>
</organism>
<keyword evidence="3 9" id="KW-0547">Nucleotide-binding</keyword>
<evidence type="ECO:0000256" key="5">
    <source>
        <dbReference type="ARBA" id="ARBA00022777"/>
    </source>
</evidence>
<dbReference type="CDD" id="cd16494">
    <property type="entry name" value="RING-CH-C4HC3_ZSWM2"/>
    <property type="match status" value="1"/>
</dbReference>
<dbReference type="SMART" id="SM00220">
    <property type="entry name" value="S_TKc"/>
    <property type="match status" value="1"/>
</dbReference>
<reference evidence="14" key="1">
    <citation type="submission" date="2025-08" db="UniProtKB">
        <authorList>
            <consortium name="Ensembl"/>
        </authorList>
    </citation>
    <scope>IDENTIFICATION</scope>
</reference>
<keyword evidence="2" id="KW-0479">Metal-binding</keyword>
<evidence type="ECO:0000256" key="10">
    <source>
        <dbReference type="SAM" id="MobiDB-lite"/>
    </source>
</evidence>
<feature type="compositionally biased region" description="Polar residues" evidence="10">
    <location>
        <begin position="230"/>
        <end position="241"/>
    </location>
</feature>
<dbReference type="InterPro" id="IPR011989">
    <property type="entry name" value="ARM-like"/>
</dbReference>
<keyword evidence="4 8" id="KW-0863">Zinc-finger</keyword>
<evidence type="ECO:0000256" key="2">
    <source>
        <dbReference type="ARBA" id="ARBA00022723"/>
    </source>
</evidence>
<proteinExistence type="predicted"/>
<dbReference type="PROSITE" id="PS50089">
    <property type="entry name" value="ZF_RING_2"/>
    <property type="match status" value="1"/>
</dbReference>
<dbReference type="Gene3D" id="1.25.10.10">
    <property type="entry name" value="Leucine-rich Repeat Variant"/>
    <property type="match status" value="1"/>
</dbReference>
<dbReference type="InterPro" id="IPR050538">
    <property type="entry name" value="MAP_kinase_kinase_kinase"/>
</dbReference>
<evidence type="ECO:0000259" key="12">
    <source>
        <dbReference type="PROSITE" id="PS50089"/>
    </source>
</evidence>
<dbReference type="InterPro" id="IPR007527">
    <property type="entry name" value="Znf_SWIM"/>
</dbReference>
<dbReference type="GO" id="GO:0035556">
    <property type="term" value="P:intracellular signal transduction"/>
    <property type="evidence" value="ECO:0007669"/>
    <property type="project" value="UniProtKB-ARBA"/>
</dbReference>
<dbReference type="PANTHER" id="PTHR48016">
    <property type="entry name" value="MAP KINASE KINASE KINASE SSK2-RELATED-RELATED"/>
    <property type="match status" value="1"/>
</dbReference>
<evidence type="ECO:0000256" key="6">
    <source>
        <dbReference type="ARBA" id="ARBA00022833"/>
    </source>
</evidence>
<feature type="binding site" evidence="9">
    <location>
        <position position="980"/>
    </location>
    <ligand>
        <name>ATP</name>
        <dbReference type="ChEBI" id="CHEBI:30616"/>
    </ligand>
</feature>
<dbReference type="Proteomes" id="UP000694388">
    <property type="component" value="Unplaced"/>
</dbReference>
<dbReference type="PROSITE" id="PS00108">
    <property type="entry name" value="PROTEIN_KINASE_ST"/>
    <property type="match status" value="1"/>
</dbReference>
<feature type="compositionally biased region" description="Gly residues" evidence="10">
    <location>
        <begin position="804"/>
        <end position="814"/>
    </location>
</feature>
<dbReference type="Pfam" id="PF04434">
    <property type="entry name" value="SWIM"/>
    <property type="match status" value="1"/>
</dbReference>
<keyword evidence="15" id="KW-1185">Reference proteome</keyword>
<evidence type="ECO:0000256" key="8">
    <source>
        <dbReference type="PROSITE-ProRule" id="PRU00175"/>
    </source>
</evidence>
<evidence type="ECO:0000256" key="7">
    <source>
        <dbReference type="ARBA" id="ARBA00022840"/>
    </source>
</evidence>
<feature type="region of interest" description="Disordered" evidence="10">
    <location>
        <begin position="219"/>
        <end position="241"/>
    </location>
</feature>
<accession>A0A8C4QJD0</accession>
<dbReference type="GO" id="GO:0008270">
    <property type="term" value="F:zinc ion binding"/>
    <property type="evidence" value="ECO:0007669"/>
    <property type="project" value="UniProtKB-KW"/>
</dbReference>
<dbReference type="GeneTree" id="ENSGT00940000159154"/>
<feature type="domain" description="RING-type" evidence="12">
    <location>
        <begin position="248"/>
        <end position="297"/>
    </location>
</feature>
<dbReference type="InterPro" id="IPR008271">
    <property type="entry name" value="Ser/Thr_kinase_AS"/>
</dbReference>
<dbReference type="Gene3D" id="1.10.510.10">
    <property type="entry name" value="Transferase(Phosphotransferase) domain 1"/>
    <property type="match status" value="1"/>
</dbReference>
<evidence type="ECO:0000256" key="1">
    <source>
        <dbReference type="ARBA" id="ARBA00022679"/>
    </source>
</evidence>